<evidence type="ECO:0000256" key="2">
    <source>
        <dbReference type="ARBA" id="ARBA00006865"/>
    </source>
</evidence>
<dbReference type="EMBL" id="ML119877">
    <property type="protein sequence ID" value="RPA72146.1"/>
    <property type="molecule type" value="Genomic_DNA"/>
</dbReference>
<evidence type="ECO:0000259" key="7">
    <source>
        <dbReference type="PROSITE" id="PS51762"/>
    </source>
</evidence>
<dbReference type="Proteomes" id="UP000275078">
    <property type="component" value="Unassembled WGS sequence"/>
</dbReference>
<comment type="similarity">
    <text evidence="2">Belongs to the glycosyl hydrolase 16 family.</text>
</comment>
<feature type="chain" id="PRO_5018273439" description="endo-1,3(4)-beta-glucanase" evidence="6">
    <location>
        <begin position="23"/>
        <end position="316"/>
    </location>
</feature>
<dbReference type="STRING" id="1160509.A0A3N4HGB1"/>
<dbReference type="PANTHER" id="PTHR10963">
    <property type="entry name" value="GLYCOSYL HYDROLASE-RELATED"/>
    <property type="match status" value="1"/>
</dbReference>
<gene>
    <name evidence="8" type="ORF">BJ508DRAFT_245001</name>
</gene>
<dbReference type="PANTHER" id="PTHR10963:SF24">
    <property type="entry name" value="GLYCOSIDASE C21B10.07-RELATED"/>
    <property type="match status" value="1"/>
</dbReference>
<dbReference type="CDD" id="cd02181">
    <property type="entry name" value="GH16_fungal_Lam16A_glucanase"/>
    <property type="match status" value="1"/>
</dbReference>
<keyword evidence="5" id="KW-0326">Glycosidase</keyword>
<evidence type="ECO:0000256" key="6">
    <source>
        <dbReference type="SAM" id="SignalP"/>
    </source>
</evidence>
<dbReference type="EC" id="3.2.1.6" evidence="3"/>
<dbReference type="Gene3D" id="2.60.120.200">
    <property type="match status" value="1"/>
</dbReference>
<dbReference type="InterPro" id="IPR050546">
    <property type="entry name" value="Glycosyl_Hydrlase_16"/>
</dbReference>
<keyword evidence="4" id="KW-0378">Hydrolase</keyword>
<dbReference type="OrthoDB" id="192832at2759"/>
<dbReference type="InterPro" id="IPR000757">
    <property type="entry name" value="Beta-glucanase-like"/>
</dbReference>
<feature type="domain" description="GH16" evidence="7">
    <location>
        <begin position="40"/>
        <end position="284"/>
    </location>
</feature>
<sequence length="316" mass="34663">MKHFSALLLGITTLLALPSIDAAYSVLEEQYRGEDFFNKFDFWNQKDPTKGYVNYVDRGTAQANGLIAADSRGAYIGVDSKTIPGPEGRMSVRLESKKRFNRGLFLFDVQHMPGGICGTWPAIWTLGEGLWPGNGEIDVIEGVHNNNYNHIALHTTEGCTTTSQAQKGQTLTPNCFISAPGQDNNAGCGTRDWDTRSYGAGFNANGGGVYAMEWNSEHIKVWFFPRGQIPADIQGSNPEPVNWGVPVAEFKGGCDIDKHFKAHRIIINTTFCGDWAGAVFAQSGCGAGSCEAWVKNNPQAFKEAYWQMNSIRVFSS</sequence>
<evidence type="ECO:0000256" key="1">
    <source>
        <dbReference type="ARBA" id="ARBA00000124"/>
    </source>
</evidence>
<dbReference type="GO" id="GO:0009251">
    <property type="term" value="P:glucan catabolic process"/>
    <property type="evidence" value="ECO:0007669"/>
    <property type="project" value="TreeGrafter"/>
</dbReference>
<protein>
    <recommendedName>
        <fullName evidence="3">endo-1,3(4)-beta-glucanase</fullName>
        <ecNumber evidence="3">3.2.1.6</ecNumber>
    </recommendedName>
</protein>
<reference evidence="8 9" key="1">
    <citation type="journal article" date="2018" name="Nat. Ecol. Evol.">
        <title>Pezizomycetes genomes reveal the molecular basis of ectomycorrhizal truffle lifestyle.</title>
        <authorList>
            <person name="Murat C."/>
            <person name="Payen T."/>
            <person name="Noel B."/>
            <person name="Kuo A."/>
            <person name="Morin E."/>
            <person name="Chen J."/>
            <person name="Kohler A."/>
            <person name="Krizsan K."/>
            <person name="Balestrini R."/>
            <person name="Da Silva C."/>
            <person name="Montanini B."/>
            <person name="Hainaut M."/>
            <person name="Levati E."/>
            <person name="Barry K.W."/>
            <person name="Belfiori B."/>
            <person name="Cichocki N."/>
            <person name="Clum A."/>
            <person name="Dockter R.B."/>
            <person name="Fauchery L."/>
            <person name="Guy J."/>
            <person name="Iotti M."/>
            <person name="Le Tacon F."/>
            <person name="Lindquist E.A."/>
            <person name="Lipzen A."/>
            <person name="Malagnac F."/>
            <person name="Mello A."/>
            <person name="Molinier V."/>
            <person name="Miyauchi S."/>
            <person name="Poulain J."/>
            <person name="Riccioni C."/>
            <person name="Rubini A."/>
            <person name="Sitrit Y."/>
            <person name="Splivallo R."/>
            <person name="Traeger S."/>
            <person name="Wang M."/>
            <person name="Zifcakova L."/>
            <person name="Wipf D."/>
            <person name="Zambonelli A."/>
            <person name="Paolocci F."/>
            <person name="Nowrousian M."/>
            <person name="Ottonello S."/>
            <person name="Baldrian P."/>
            <person name="Spatafora J.W."/>
            <person name="Henrissat B."/>
            <person name="Nagy L.G."/>
            <person name="Aury J.M."/>
            <person name="Wincker P."/>
            <person name="Grigoriev I.V."/>
            <person name="Bonfante P."/>
            <person name="Martin F.M."/>
        </authorList>
    </citation>
    <scope>NUCLEOTIDE SEQUENCE [LARGE SCALE GENOMIC DNA]</scope>
    <source>
        <strain evidence="8 9">RN42</strain>
    </source>
</reference>
<feature type="signal peptide" evidence="6">
    <location>
        <begin position="1"/>
        <end position="22"/>
    </location>
</feature>
<evidence type="ECO:0000313" key="8">
    <source>
        <dbReference type="EMBL" id="RPA72146.1"/>
    </source>
</evidence>
<dbReference type="FunFam" id="2.60.120.200:FF:000114">
    <property type="entry name" value="Probable endo-1,3(4)-beta-glucanase NFIA_089530"/>
    <property type="match status" value="1"/>
</dbReference>
<evidence type="ECO:0000256" key="5">
    <source>
        <dbReference type="ARBA" id="ARBA00023295"/>
    </source>
</evidence>
<proteinExistence type="inferred from homology"/>
<dbReference type="InterPro" id="IPR013320">
    <property type="entry name" value="ConA-like_dom_sf"/>
</dbReference>
<evidence type="ECO:0000256" key="4">
    <source>
        <dbReference type="ARBA" id="ARBA00022801"/>
    </source>
</evidence>
<accession>A0A3N4HGB1</accession>
<dbReference type="PROSITE" id="PS51762">
    <property type="entry name" value="GH16_2"/>
    <property type="match status" value="1"/>
</dbReference>
<keyword evidence="9" id="KW-1185">Reference proteome</keyword>
<dbReference type="Pfam" id="PF26113">
    <property type="entry name" value="GH16_XgeA"/>
    <property type="match status" value="1"/>
</dbReference>
<evidence type="ECO:0000313" key="9">
    <source>
        <dbReference type="Proteomes" id="UP000275078"/>
    </source>
</evidence>
<comment type="catalytic activity">
    <reaction evidence="1">
        <text>Endohydrolysis of (1-&gt;3)- or (1-&gt;4)-linkages in beta-D-glucans when the glucose residue whose reducing group is involved in the linkage to be hydrolyzed is itself substituted at C-3.</text>
        <dbReference type="EC" id="3.2.1.6"/>
    </reaction>
</comment>
<organism evidence="8 9">
    <name type="scientific">Ascobolus immersus RN42</name>
    <dbReference type="NCBI Taxonomy" id="1160509"/>
    <lineage>
        <taxon>Eukaryota</taxon>
        <taxon>Fungi</taxon>
        <taxon>Dikarya</taxon>
        <taxon>Ascomycota</taxon>
        <taxon>Pezizomycotina</taxon>
        <taxon>Pezizomycetes</taxon>
        <taxon>Pezizales</taxon>
        <taxon>Ascobolaceae</taxon>
        <taxon>Ascobolus</taxon>
    </lineage>
</organism>
<keyword evidence="6" id="KW-0732">Signal</keyword>
<dbReference type="AlphaFoldDB" id="A0A3N4HGB1"/>
<dbReference type="SUPFAM" id="SSF49899">
    <property type="entry name" value="Concanavalin A-like lectins/glucanases"/>
    <property type="match status" value="1"/>
</dbReference>
<evidence type="ECO:0000256" key="3">
    <source>
        <dbReference type="ARBA" id="ARBA00012599"/>
    </source>
</evidence>
<name>A0A3N4HGB1_ASCIM</name>
<dbReference type="GO" id="GO:0052861">
    <property type="term" value="F:endo-1,3(4)-beta-glucanase activity"/>
    <property type="evidence" value="ECO:0007669"/>
    <property type="project" value="UniProtKB-EC"/>
</dbReference>